<reference evidence="3 4" key="1">
    <citation type="submission" date="2018-06" db="EMBL/GenBank/DDBJ databases">
        <title>Genomic Encyclopedia of Archaeal and Bacterial Type Strains, Phase II (KMG-II): from individual species to whole genera.</title>
        <authorList>
            <person name="Goeker M."/>
        </authorList>
    </citation>
    <scope>NUCLEOTIDE SEQUENCE [LARGE SCALE GENOMIC DNA]</scope>
    <source>
        <strain evidence="3 4">DSM 29821</strain>
    </source>
</reference>
<feature type="signal peptide" evidence="2">
    <location>
        <begin position="1"/>
        <end position="20"/>
    </location>
</feature>
<name>A0A327VUY1_9BACT</name>
<evidence type="ECO:0000256" key="1">
    <source>
        <dbReference type="SAM" id="MobiDB-lite"/>
    </source>
</evidence>
<dbReference type="EMBL" id="QLMA01000006">
    <property type="protein sequence ID" value="RAJ79060.1"/>
    <property type="molecule type" value="Genomic_DNA"/>
</dbReference>
<dbReference type="OrthoDB" id="1419910at2"/>
<evidence type="ECO:0000313" key="4">
    <source>
        <dbReference type="Proteomes" id="UP000249819"/>
    </source>
</evidence>
<dbReference type="AlphaFoldDB" id="A0A327VUY1"/>
<feature type="region of interest" description="Disordered" evidence="1">
    <location>
        <begin position="23"/>
        <end position="67"/>
    </location>
</feature>
<feature type="compositionally biased region" description="Polar residues" evidence="1">
    <location>
        <begin position="50"/>
        <end position="65"/>
    </location>
</feature>
<keyword evidence="2" id="KW-0732">Signal</keyword>
<comment type="caution">
    <text evidence="3">The sequence shown here is derived from an EMBL/GenBank/DDBJ whole genome shotgun (WGS) entry which is preliminary data.</text>
</comment>
<keyword evidence="4" id="KW-1185">Reference proteome</keyword>
<evidence type="ECO:0000256" key="2">
    <source>
        <dbReference type="SAM" id="SignalP"/>
    </source>
</evidence>
<gene>
    <name evidence="3" type="ORF">CLV59_106120</name>
</gene>
<proteinExistence type="predicted"/>
<organism evidence="3 4">
    <name type="scientific">Chitinophaga dinghuensis</name>
    <dbReference type="NCBI Taxonomy" id="1539050"/>
    <lineage>
        <taxon>Bacteria</taxon>
        <taxon>Pseudomonadati</taxon>
        <taxon>Bacteroidota</taxon>
        <taxon>Chitinophagia</taxon>
        <taxon>Chitinophagales</taxon>
        <taxon>Chitinophagaceae</taxon>
        <taxon>Chitinophaga</taxon>
    </lineage>
</organism>
<dbReference type="Proteomes" id="UP000249819">
    <property type="component" value="Unassembled WGS sequence"/>
</dbReference>
<protein>
    <submittedName>
        <fullName evidence="3">Uncharacterized protein</fullName>
    </submittedName>
</protein>
<dbReference type="RefSeq" id="WP_146616237.1">
    <property type="nucleotide sequence ID" value="NZ_QLMA01000006.1"/>
</dbReference>
<feature type="compositionally biased region" description="Polar residues" evidence="1">
    <location>
        <begin position="30"/>
        <end position="42"/>
    </location>
</feature>
<accession>A0A327VUY1</accession>
<evidence type="ECO:0000313" key="3">
    <source>
        <dbReference type="EMBL" id="RAJ79060.1"/>
    </source>
</evidence>
<feature type="chain" id="PRO_5016239445" evidence="2">
    <location>
        <begin position="21"/>
        <end position="310"/>
    </location>
</feature>
<sequence length="310" mass="33640">MKGLLLAVLVGFQLTTFAQGQVPAAPGKVQPQTPAPTTNPKSVNGVGKGESQTLAPSPSDSSPTKRSGLLFRPATIDFRLSPGQTGIGKVLITSAMPVHKQFTIYTADFVRDSAGGHVYTAGGSIPQSCAKWIKLDKTFFEIDSGQTVELPFKLVAPEDSLSNAEMKWAMIFLETTQEQIVETADGVRTKVNGRMRVGVHIYQTPPGITEKDVEIQGFQLPKDSNRVCLITCKNTGRMQLEINSYIELSNNATNERTKVYFPLFPMFPGQVRIVPFQLPDNLPKGKYSLIGVIDAGGDVPIAAVQENIDM</sequence>